<protein>
    <submittedName>
        <fullName evidence="18">Ankyrin repeat and zinc finger domain-containing protein 1</fullName>
    </submittedName>
</protein>
<evidence type="ECO:0000313" key="19">
    <source>
        <dbReference type="Proteomes" id="UP000095767"/>
    </source>
</evidence>
<comment type="domain">
    <text evidence="14">The VLRF1 domain mediates binding to the 60S ribosomal subunit.</text>
</comment>
<accession>A0A1E5V829</accession>
<feature type="coiled-coil region" evidence="15">
    <location>
        <begin position="710"/>
        <end position="739"/>
    </location>
</feature>
<feature type="compositionally biased region" description="Low complexity" evidence="16">
    <location>
        <begin position="674"/>
        <end position="687"/>
    </location>
</feature>
<keyword evidence="5" id="KW-0479">Metal-binding</keyword>
<dbReference type="InterPro" id="IPR047139">
    <property type="entry name" value="ANKZ1/VMS1"/>
</dbReference>
<comment type="caution">
    <text evidence="18">The sequence shown here is derived from an EMBL/GenBank/DDBJ whole genome shotgun (WGS) entry which is preliminary data.</text>
</comment>
<dbReference type="GO" id="GO:0016787">
    <property type="term" value="F:hydrolase activity"/>
    <property type="evidence" value="ECO:0007669"/>
    <property type="project" value="UniProtKB-KW"/>
</dbReference>
<dbReference type="GO" id="GO:0036503">
    <property type="term" value="P:ERAD pathway"/>
    <property type="evidence" value="ECO:0007669"/>
    <property type="project" value="TreeGrafter"/>
</dbReference>
<keyword evidence="9 14" id="KW-0378">Hydrolase</keyword>
<evidence type="ECO:0000256" key="1">
    <source>
        <dbReference type="ARBA" id="ARBA00004496"/>
    </source>
</evidence>
<evidence type="ECO:0000256" key="4">
    <source>
        <dbReference type="ARBA" id="ARBA00022722"/>
    </source>
</evidence>
<dbReference type="InterPro" id="IPR002110">
    <property type="entry name" value="Ankyrin_rpt"/>
</dbReference>
<dbReference type="Proteomes" id="UP000095767">
    <property type="component" value="Unassembled WGS sequence"/>
</dbReference>
<keyword evidence="3 14" id="KW-0963">Cytoplasm</keyword>
<dbReference type="PROSITE" id="PS00028">
    <property type="entry name" value="ZINC_FINGER_C2H2_1"/>
    <property type="match status" value="1"/>
</dbReference>
<evidence type="ECO:0000256" key="5">
    <source>
        <dbReference type="ARBA" id="ARBA00022723"/>
    </source>
</evidence>
<feature type="region of interest" description="Disordered" evidence="16">
    <location>
        <begin position="629"/>
        <end position="703"/>
    </location>
</feature>
<evidence type="ECO:0000256" key="15">
    <source>
        <dbReference type="SAM" id="Coils"/>
    </source>
</evidence>
<feature type="compositionally biased region" description="Basic residues" evidence="16">
    <location>
        <begin position="645"/>
        <end position="659"/>
    </location>
</feature>
<keyword evidence="8" id="KW-0863">Zinc-finger</keyword>
<comment type="subcellular location">
    <subcellularLocation>
        <location evidence="1">Cytoplasm</location>
    </subcellularLocation>
</comment>
<gene>
    <name evidence="18" type="ORF">BAE44_0017679</name>
</gene>
<evidence type="ECO:0000256" key="10">
    <source>
        <dbReference type="ARBA" id="ARBA00022833"/>
    </source>
</evidence>
<feature type="repeat" description="ANK" evidence="13">
    <location>
        <begin position="555"/>
        <end position="587"/>
    </location>
</feature>
<dbReference type="Gene3D" id="1.25.40.20">
    <property type="entry name" value="Ankyrin repeat-containing domain"/>
    <property type="match status" value="1"/>
</dbReference>
<feature type="domain" description="VLRF1" evidence="17">
    <location>
        <begin position="351"/>
        <end position="492"/>
    </location>
</feature>
<proteinExistence type="inferred from homology"/>
<dbReference type="PROSITE" id="PS50297">
    <property type="entry name" value="ANK_REP_REGION"/>
    <property type="match status" value="1"/>
</dbReference>
<evidence type="ECO:0000256" key="3">
    <source>
        <dbReference type="ARBA" id="ARBA00022490"/>
    </source>
</evidence>
<name>A0A1E5V829_9POAL</name>
<keyword evidence="10" id="KW-0862">Zinc</keyword>
<dbReference type="InterPro" id="IPR041540">
    <property type="entry name" value="VATC"/>
</dbReference>
<dbReference type="GO" id="GO:0005737">
    <property type="term" value="C:cytoplasm"/>
    <property type="evidence" value="ECO:0007669"/>
    <property type="project" value="UniProtKB-SubCell"/>
</dbReference>
<evidence type="ECO:0000256" key="7">
    <source>
        <dbReference type="ARBA" id="ARBA00022759"/>
    </source>
</evidence>
<evidence type="ECO:0000256" key="14">
    <source>
        <dbReference type="PROSITE-ProRule" id="PRU01389"/>
    </source>
</evidence>
<evidence type="ECO:0000256" key="9">
    <source>
        <dbReference type="ARBA" id="ARBA00022801"/>
    </source>
</evidence>
<evidence type="ECO:0000256" key="12">
    <source>
        <dbReference type="ARBA" id="ARBA00023054"/>
    </source>
</evidence>
<dbReference type="InterPro" id="IPR013087">
    <property type="entry name" value="Znf_C2H2_type"/>
</dbReference>
<evidence type="ECO:0000256" key="6">
    <source>
        <dbReference type="ARBA" id="ARBA00022737"/>
    </source>
</evidence>
<evidence type="ECO:0000256" key="13">
    <source>
        <dbReference type="PROSITE-ProRule" id="PRU00023"/>
    </source>
</evidence>
<dbReference type="GO" id="GO:0004519">
    <property type="term" value="F:endonuclease activity"/>
    <property type="evidence" value="ECO:0007669"/>
    <property type="project" value="UniProtKB-KW"/>
</dbReference>
<keyword evidence="11 13" id="KW-0040">ANK repeat</keyword>
<dbReference type="EMBL" id="LWDX02048259">
    <property type="protein sequence ID" value="OEL21302.1"/>
    <property type="molecule type" value="Genomic_DNA"/>
</dbReference>
<evidence type="ECO:0000256" key="11">
    <source>
        <dbReference type="ARBA" id="ARBA00023043"/>
    </source>
</evidence>
<dbReference type="InterPro" id="IPR041175">
    <property type="entry name" value="VLRF1/Vms1"/>
</dbReference>
<dbReference type="PANTHER" id="PTHR16036:SF2">
    <property type="entry name" value="TRNA ENDONUCLEASE ANKZF1"/>
    <property type="match status" value="1"/>
</dbReference>
<feature type="region of interest" description="Disordered" evidence="16">
    <location>
        <begin position="1"/>
        <end position="36"/>
    </location>
</feature>
<dbReference type="STRING" id="888268.A0A1E5V829"/>
<keyword evidence="12 15" id="KW-0175">Coiled coil</keyword>
<keyword evidence="7 14" id="KW-0255">Endonuclease</keyword>
<dbReference type="OrthoDB" id="429841at2759"/>
<evidence type="ECO:0000256" key="16">
    <source>
        <dbReference type="SAM" id="MobiDB-lite"/>
    </source>
</evidence>
<evidence type="ECO:0000256" key="8">
    <source>
        <dbReference type="ARBA" id="ARBA00022771"/>
    </source>
</evidence>
<dbReference type="AlphaFoldDB" id="A0A1E5V829"/>
<keyword evidence="4 14" id="KW-0540">Nuclease</keyword>
<comment type="similarity">
    <text evidence="2 14">Belongs to the ANKZF1/VMS1 family.</text>
</comment>
<keyword evidence="6" id="KW-0677">Repeat</keyword>
<feature type="region of interest" description="Disordered" evidence="16">
    <location>
        <begin position="78"/>
        <end position="104"/>
    </location>
</feature>
<sequence>PPPTSHKSQLATPESGTQPHAARGTERRIHSQSPTRRRILLLSSSQMAAVSPEKRPPRSLFDLPSEFFDSSVLLRAHPSTTPSAVEPSEPSRSPPTTQQQQPSEAAGFRWTCNTCAAEFESLQEQREHFKSDLHRLNVSIFSLLLIWTKHISLLSSIIDCWNICQFLAYSENKQLCSCIELWIKKIHVLFLFHITQLLFGSVQNHSQCLNAIHVYRLIDPLASISVWHSHQVKLSVAGKTIIKEEDLEKADSDSLFDDLEISSVSGSEDELENGPASEHGLSVKGKEEFRKKLFFRCQSGDAISIWRCILLKEHEEPFIDCKSGQMESASCVQEDDMINRVKRLTCEPRDASHLRIVLLTSGGHFAGCVFDGNSIVAHKTFHRYVVRAKAGKRQSGKDATGKVAHSAGSSLRRYNEAALKKEVQELIVSWKPYFDTCVCAFIYAPSKNRQMLFDGDKTQSVIQACEIRSVPLTVHRPTLKEAKRVYSNLTQLHYEMECSTTDETLPNGGSVISVEQSRGKKKEVAVESEEFISDLSVSLDMLNKNEEVTIPSSKNETTPLHEAAKSGNTQLTLELLEQGLDPCIKDVRGKTPYLVASDKEVRNTFRRFMALNLDKWDWHAADVPSALTKEMEESQAAKQAEKDAKKKARAKELKKLKKAREKEEKEKEKEKVKAQASQSQTSSGQMANRTASVPGLKPKHQTPQQILIAKEEERQTKLAEEREKRAAAAERRLAALAAQSAGTSGAGAAAANSAQKAAPDDNSCSCCFTSLEGKVPFHRYNYKYCSTTCMHLHSEMLQDD</sequence>
<dbReference type="PANTHER" id="PTHR16036">
    <property type="entry name" value="ANKYRIN REPEAT AND ZINC FINGER DOMAIN-CONTAINING PROTEIN 1"/>
    <property type="match status" value="1"/>
</dbReference>
<dbReference type="Pfam" id="PF18826">
    <property type="entry name" value="bVLRF1"/>
    <property type="match status" value="1"/>
</dbReference>
<dbReference type="PROSITE" id="PS50088">
    <property type="entry name" value="ANK_REPEAT"/>
    <property type="match status" value="1"/>
</dbReference>
<feature type="compositionally biased region" description="Low complexity" evidence="16">
    <location>
        <begin position="86"/>
        <end position="104"/>
    </location>
</feature>
<dbReference type="Pfam" id="PF18716">
    <property type="entry name" value="VATC"/>
    <property type="match status" value="1"/>
</dbReference>
<feature type="compositionally biased region" description="Basic and acidic residues" evidence="16">
    <location>
        <begin position="660"/>
        <end position="673"/>
    </location>
</feature>
<feature type="compositionally biased region" description="Polar residues" evidence="16">
    <location>
        <begin position="1"/>
        <end position="18"/>
    </location>
</feature>
<evidence type="ECO:0000256" key="2">
    <source>
        <dbReference type="ARBA" id="ARBA00009262"/>
    </source>
</evidence>
<dbReference type="GO" id="GO:0008270">
    <property type="term" value="F:zinc ion binding"/>
    <property type="evidence" value="ECO:0007669"/>
    <property type="project" value="UniProtKB-KW"/>
</dbReference>
<feature type="active site" evidence="14">
    <location>
        <position position="394"/>
    </location>
</feature>
<dbReference type="InterPro" id="IPR036770">
    <property type="entry name" value="Ankyrin_rpt-contain_sf"/>
</dbReference>
<organism evidence="18 19">
    <name type="scientific">Dichanthelium oligosanthes</name>
    <dbReference type="NCBI Taxonomy" id="888268"/>
    <lineage>
        <taxon>Eukaryota</taxon>
        <taxon>Viridiplantae</taxon>
        <taxon>Streptophyta</taxon>
        <taxon>Embryophyta</taxon>
        <taxon>Tracheophyta</taxon>
        <taxon>Spermatophyta</taxon>
        <taxon>Magnoliopsida</taxon>
        <taxon>Liliopsida</taxon>
        <taxon>Poales</taxon>
        <taxon>Poaceae</taxon>
        <taxon>PACMAD clade</taxon>
        <taxon>Panicoideae</taxon>
        <taxon>Panicodae</taxon>
        <taxon>Paniceae</taxon>
        <taxon>Dichantheliinae</taxon>
        <taxon>Dichanthelium</taxon>
    </lineage>
</organism>
<keyword evidence="19" id="KW-1185">Reference proteome</keyword>
<dbReference type="PROSITE" id="PS52044">
    <property type="entry name" value="VLRF1"/>
    <property type="match status" value="1"/>
</dbReference>
<dbReference type="SUPFAM" id="SSF48403">
    <property type="entry name" value="Ankyrin repeat"/>
    <property type="match status" value="1"/>
</dbReference>
<feature type="non-terminal residue" evidence="18">
    <location>
        <position position="1"/>
    </location>
</feature>
<evidence type="ECO:0000259" key="17">
    <source>
        <dbReference type="PROSITE" id="PS52044"/>
    </source>
</evidence>
<evidence type="ECO:0000313" key="18">
    <source>
        <dbReference type="EMBL" id="OEL21302.1"/>
    </source>
</evidence>
<reference evidence="18 19" key="1">
    <citation type="submission" date="2016-09" db="EMBL/GenBank/DDBJ databases">
        <title>The draft genome of Dichanthelium oligosanthes: A C3 panicoid grass species.</title>
        <authorList>
            <person name="Studer A.J."/>
            <person name="Schnable J.C."/>
            <person name="Brutnell T.P."/>
        </authorList>
    </citation>
    <scope>NUCLEOTIDE SEQUENCE [LARGE SCALE GENOMIC DNA]</scope>
    <source>
        <strain evidence="19">cv. Kellogg 1175</strain>
        <tissue evidence="18">Leaf</tissue>
    </source>
</reference>